<accession>A0A2S2C543</accession>
<evidence type="ECO:0000256" key="1">
    <source>
        <dbReference type="SAM" id="Phobius"/>
    </source>
</evidence>
<reference evidence="2 3" key="1">
    <citation type="submission" date="2017-05" db="EMBL/GenBank/DDBJ databases">
        <title>Isolation of Rhodococcus sp. S2-17 biodegrading of BP-3.</title>
        <authorList>
            <person name="Lee Y."/>
            <person name="Kim K.H."/>
            <person name="Chun B.H."/>
            <person name="Jung H.S."/>
            <person name="Jeon C.O."/>
        </authorList>
    </citation>
    <scope>NUCLEOTIDE SEQUENCE [LARGE SCALE GENOMIC DNA]</scope>
    <source>
        <strain evidence="2 3">S2-17</strain>
    </source>
</reference>
<dbReference type="OrthoDB" id="4467113at2"/>
<name>A0A2S2C543_9NOCA</name>
<dbReference type="Proteomes" id="UP000245711">
    <property type="component" value="Chromosome"/>
</dbReference>
<sequence>MAAVGMVLLVLVTATGLLPDGGIFGAVTITAYTLVLPGALGLSVASVLSTTPADPPILVSAAMLPLTMTFFAVSAPLAVADYGWSNGYPTSESGPVVTVDSPLPLGIVVATVTAILATLALARRSDPGRVRVLARRGRR</sequence>
<dbReference type="KEGG" id="roz:CBI38_29370"/>
<evidence type="ECO:0000313" key="3">
    <source>
        <dbReference type="Proteomes" id="UP000245711"/>
    </source>
</evidence>
<organism evidence="2 3">
    <name type="scientific">Rhodococcus oxybenzonivorans</name>
    <dbReference type="NCBI Taxonomy" id="1990687"/>
    <lineage>
        <taxon>Bacteria</taxon>
        <taxon>Bacillati</taxon>
        <taxon>Actinomycetota</taxon>
        <taxon>Actinomycetes</taxon>
        <taxon>Mycobacteriales</taxon>
        <taxon>Nocardiaceae</taxon>
        <taxon>Rhodococcus</taxon>
    </lineage>
</organism>
<feature type="transmembrane region" description="Helical" evidence="1">
    <location>
        <begin position="103"/>
        <end position="122"/>
    </location>
</feature>
<dbReference type="AlphaFoldDB" id="A0A2S2C543"/>
<proteinExistence type="predicted"/>
<keyword evidence="1" id="KW-1133">Transmembrane helix</keyword>
<evidence type="ECO:0000313" key="2">
    <source>
        <dbReference type="EMBL" id="AWK75924.1"/>
    </source>
</evidence>
<feature type="transmembrane region" description="Helical" evidence="1">
    <location>
        <begin position="29"/>
        <end position="50"/>
    </location>
</feature>
<protein>
    <submittedName>
        <fullName evidence="2">Uncharacterized protein</fullName>
    </submittedName>
</protein>
<gene>
    <name evidence="2" type="ORF">CBI38_29370</name>
</gene>
<keyword evidence="3" id="KW-1185">Reference proteome</keyword>
<feature type="transmembrane region" description="Helical" evidence="1">
    <location>
        <begin position="57"/>
        <end position="83"/>
    </location>
</feature>
<keyword evidence="1" id="KW-0812">Transmembrane</keyword>
<dbReference type="EMBL" id="CP021354">
    <property type="protein sequence ID" value="AWK75924.1"/>
    <property type="molecule type" value="Genomic_DNA"/>
</dbReference>
<keyword evidence="1" id="KW-0472">Membrane</keyword>